<reference evidence="3 4" key="1">
    <citation type="submission" date="2019-02" db="EMBL/GenBank/DDBJ databases">
        <title>Sequencing the genomes of 1000 actinobacteria strains.</title>
        <authorList>
            <person name="Klenk H.-P."/>
        </authorList>
    </citation>
    <scope>NUCLEOTIDE SEQUENCE [LARGE SCALE GENOMIC DNA]</scope>
    <source>
        <strain evidence="3 4">DSM 45779</strain>
    </source>
</reference>
<feature type="region of interest" description="Disordered" evidence="1">
    <location>
        <begin position="143"/>
        <end position="173"/>
    </location>
</feature>
<dbReference type="Proteomes" id="UP000291591">
    <property type="component" value="Unassembled WGS sequence"/>
</dbReference>
<keyword evidence="4" id="KW-1185">Reference proteome</keyword>
<dbReference type="InterPro" id="IPR039422">
    <property type="entry name" value="MarR/SlyA-like"/>
</dbReference>
<dbReference type="OrthoDB" id="3177763at2"/>
<feature type="compositionally biased region" description="Low complexity" evidence="1">
    <location>
        <begin position="163"/>
        <end position="173"/>
    </location>
</feature>
<sequence length="173" mass="18240">MPDDDLPLWELIQTSHVVARGFHRVFAEAGLSATQFGVLAELEDREATGGPAPSQAELARVTLLRPQSVGELVVSLVERGLVRRDGPAGRGRRAGLELTDDGRAALHRAFPLVRAFNEPAAMGLDAGDARELTRMMRRVRETLDAAETAPSEARTGRAGTGPAGAPAGNTPAG</sequence>
<dbReference type="GO" id="GO:0006950">
    <property type="term" value="P:response to stress"/>
    <property type="evidence" value="ECO:0007669"/>
    <property type="project" value="TreeGrafter"/>
</dbReference>
<keyword evidence="3" id="KW-0238">DNA-binding</keyword>
<dbReference type="PROSITE" id="PS50995">
    <property type="entry name" value="HTH_MARR_2"/>
    <property type="match status" value="1"/>
</dbReference>
<dbReference type="InterPro" id="IPR036390">
    <property type="entry name" value="WH_DNA-bd_sf"/>
</dbReference>
<dbReference type="InterPro" id="IPR000835">
    <property type="entry name" value="HTH_MarR-typ"/>
</dbReference>
<dbReference type="AlphaFoldDB" id="A0A4Q7US89"/>
<gene>
    <name evidence="3" type="ORF">EV383_1591</name>
</gene>
<dbReference type="InterPro" id="IPR036388">
    <property type="entry name" value="WH-like_DNA-bd_sf"/>
</dbReference>
<evidence type="ECO:0000313" key="3">
    <source>
        <dbReference type="EMBL" id="RZT84737.1"/>
    </source>
</evidence>
<proteinExistence type="predicted"/>
<dbReference type="EMBL" id="SHKL01000001">
    <property type="protein sequence ID" value="RZT84737.1"/>
    <property type="molecule type" value="Genomic_DNA"/>
</dbReference>
<accession>A0A4Q7US89</accession>
<evidence type="ECO:0000256" key="1">
    <source>
        <dbReference type="SAM" id="MobiDB-lite"/>
    </source>
</evidence>
<name>A0A4Q7US89_PSEST</name>
<organism evidence="3 4">
    <name type="scientific">Pseudonocardia sediminis</name>
    <dbReference type="NCBI Taxonomy" id="1397368"/>
    <lineage>
        <taxon>Bacteria</taxon>
        <taxon>Bacillati</taxon>
        <taxon>Actinomycetota</taxon>
        <taxon>Actinomycetes</taxon>
        <taxon>Pseudonocardiales</taxon>
        <taxon>Pseudonocardiaceae</taxon>
        <taxon>Pseudonocardia</taxon>
    </lineage>
</organism>
<dbReference type="SUPFAM" id="SSF46785">
    <property type="entry name" value="Winged helix' DNA-binding domain"/>
    <property type="match status" value="1"/>
</dbReference>
<dbReference type="GO" id="GO:0003677">
    <property type="term" value="F:DNA binding"/>
    <property type="evidence" value="ECO:0007669"/>
    <property type="project" value="UniProtKB-KW"/>
</dbReference>
<comment type="caution">
    <text evidence="3">The sequence shown here is derived from an EMBL/GenBank/DDBJ whole genome shotgun (WGS) entry which is preliminary data.</text>
</comment>
<dbReference type="PANTHER" id="PTHR33164:SF43">
    <property type="entry name" value="HTH-TYPE TRANSCRIPTIONAL REPRESSOR YETL"/>
    <property type="match status" value="1"/>
</dbReference>
<dbReference type="Pfam" id="PF12802">
    <property type="entry name" value="MarR_2"/>
    <property type="match status" value="1"/>
</dbReference>
<dbReference type="PANTHER" id="PTHR33164">
    <property type="entry name" value="TRANSCRIPTIONAL REGULATOR, MARR FAMILY"/>
    <property type="match status" value="1"/>
</dbReference>
<feature type="domain" description="HTH marR-type" evidence="2">
    <location>
        <begin position="4"/>
        <end position="141"/>
    </location>
</feature>
<evidence type="ECO:0000259" key="2">
    <source>
        <dbReference type="PROSITE" id="PS50995"/>
    </source>
</evidence>
<dbReference type="Gene3D" id="1.10.10.10">
    <property type="entry name" value="Winged helix-like DNA-binding domain superfamily/Winged helix DNA-binding domain"/>
    <property type="match status" value="1"/>
</dbReference>
<evidence type="ECO:0000313" key="4">
    <source>
        <dbReference type="Proteomes" id="UP000291591"/>
    </source>
</evidence>
<dbReference type="GO" id="GO:0003700">
    <property type="term" value="F:DNA-binding transcription factor activity"/>
    <property type="evidence" value="ECO:0007669"/>
    <property type="project" value="InterPro"/>
</dbReference>
<dbReference type="SMART" id="SM00347">
    <property type="entry name" value="HTH_MARR"/>
    <property type="match status" value="1"/>
</dbReference>
<protein>
    <submittedName>
        <fullName evidence="3">DNA-binding MarR family transcriptional regulator</fullName>
    </submittedName>
</protein>
<dbReference type="RefSeq" id="WP_130289297.1">
    <property type="nucleotide sequence ID" value="NZ_SHKL01000001.1"/>
</dbReference>